<gene>
    <name evidence="2" type="ORF">CQW44_09955</name>
</gene>
<reference evidence="2 3" key="1">
    <citation type="submission" date="2017-10" db="EMBL/GenBank/DDBJ databases">
        <title>Draft genome of actinobacteria isolated from guarana (Paullinia cupana (Mart.) Ducke.</title>
        <authorList>
            <person name="Siqueira K.A."/>
            <person name="Liotti R.G."/>
            <person name="Mendes T.A."/>
            <person name="Soares M.A."/>
        </authorList>
    </citation>
    <scope>NUCLEOTIDE SEQUENCE [LARGE SCALE GENOMIC DNA]</scope>
    <source>
        <strain evidence="2 3">199</strain>
    </source>
</reference>
<dbReference type="Proteomes" id="UP000276379">
    <property type="component" value="Unassembled WGS sequence"/>
</dbReference>
<dbReference type="EMBL" id="PDES01000004">
    <property type="protein sequence ID" value="RRQ87529.1"/>
    <property type="molecule type" value="Genomic_DNA"/>
</dbReference>
<comment type="caution">
    <text evidence="2">The sequence shown here is derived from an EMBL/GenBank/DDBJ whole genome shotgun (WGS) entry which is preliminary data.</text>
</comment>
<evidence type="ECO:0000256" key="1">
    <source>
        <dbReference type="SAM" id="MobiDB-lite"/>
    </source>
</evidence>
<proteinExistence type="predicted"/>
<keyword evidence="3" id="KW-1185">Reference proteome</keyword>
<organism evidence="2 3">
    <name type="scientific">Streptomyces griseofuscus</name>
    <dbReference type="NCBI Taxonomy" id="146922"/>
    <lineage>
        <taxon>Bacteria</taxon>
        <taxon>Bacillati</taxon>
        <taxon>Actinomycetota</taxon>
        <taxon>Actinomycetes</taxon>
        <taxon>Kitasatosporales</taxon>
        <taxon>Streptomycetaceae</taxon>
        <taxon>Streptomyces</taxon>
    </lineage>
</organism>
<evidence type="ECO:0000313" key="2">
    <source>
        <dbReference type="EMBL" id="RRQ87529.1"/>
    </source>
</evidence>
<evidence type="ECO:0000313" key="3">
    <source>
        <dbReference type="Proteomes" id="UP000276379"/>
    </source>
</evidence>
<dbReference type="AlphaFoldDB" id="A0A426SAP5"/>
<protein>
    <submittedName>
        <fullName evidence="2">Uncharacterized protein</fullName>
    </submittedName>
</protein>
<name>A0A426SAP5_9ACTN</name>
<accession>A0A426SAP5</accession>
<sequence length="143" mass="15147">MVELSRAVSTGRAGRSRRRSSGGCGIVDDGDPQAVDDETIHRVCRKLSTGNPQAGGGCPQCGAASPHGCPLFGNATHPLTASSERRHTKVPGWGVGNLGIPGDTAGENCPRPVGEVCRTFCSPQIPRVVHRLHTQARWTKNMR</sequence>
<feature type="region of interest" description="Disordered" evidence="1">
    <location>
        <begin position="1"/>
        <end position="33"/>
    </location>
</feature>
<feature type="compositionally biased region" description="Low complexity" evidence="1">
    <location>
        <begin position="1"/>
        <end position="13"/>
    </location>
</feature>